<sequence>MQGTETMSPPTADTQKPDKANRLSRAWLILISLISAGLCGFALLDVIHAPLWLTAVFGLLAIGAFLLATVAPPHIRKAFAEFLAWPW</sequence>
<name>A0A508B0A2_9GAMM</name>
<dbReference type="Proteomes" id="UP000320431">
    <property type="component" value="Unassembled WGS sequence"/>
</dbReference>
<protein>
    <submittedName>
        <fullName evidence="1">Uncharacterized protein</fullName>
    </submittedName>
</protein>
<gene>
    <name evidence="1" type="ORF">FKV24_004470</name>
</gene>
<accession>A0A508B0A2</accession>
<comment type="caution">
    <text evidence="1">The sequence shown here is derived from an EMBL/GenBank/DDBJ whole genome shotgun (WGS) entry which is preliminary data.</text>
</comment>
<evidence type="ECO:0000313" key="2">
    <source>
        <dbReference type="Proteomes" id="UP000320431"/>
    </source>
</evidence>
<dbReference type="RefSeq" id="WP_141481511.1">
    <property type="nucleotide sequence ID" value="NZ_VICD02000061.1"/>
</dbReference>
<dbReference type="EMBL" id="VICD02000061">
    <property type="protein sequence ID" value="KAB8196205.1"/>
    <property type="molecule type" value="Genomic_DNA"/>
</dbReference>
<organism evidence="1 2">
    <name type="scientific">Marilutibacter maris</name>
    <dbReference type="NCBI Taxonomy" id="1605891"/>
    <lineage>
        <taxon>Bacteria</taxon>
        <taxon>Pseudomonadati</taxon>
        <taxon>Pseudomonadota</taxon>
        <taxon>Gammaproteobacteria</taxon>
        <taxon>Lysobacterales</taxon>
        <taxon>Lysobacteraceae</taxon>
        <taxon>Marilutibacter</taxon>
    </lineage>
</organism>
<dbReference type="AlphaFoldDB" id="A0A508B0A2"/>
<proteinExistence type="predicted"/>
<evidence type="ECO:0000313" key="1">
    <source>
        <dbReference type="EMBL" id="KAB8196205.1"/>
    </source>
</evidence>
<reference evidence="1 2" key="1">
    <citation type="submission" date="2019-10" db="EMBL/GenBank/DDBJ databases">
        <title>Lysobacter alkalisoli sp. nov., isolated from saline-alkaline soil.</title>
        <authorList>
            <person name="Sun J.-Q."/>
        </authorList>
    </citation>
    <scope>NUCLEOTIDE SEQUENCE [LARGE SCALE GENOMIC DNA]</scope>
    <source>
        <strain evidence="1 2">KCTC 42381</strain>
    </source>
</reference>